<evidence type="ECO:0000313" key="7">
    <source>
        <dbReference type="Proteomes" id="UP000184404"/>
    </source>
</evidence>
<dbReference type="RefSeq" id="WP_234988294.1">
    <property type="nucleotide sequence ID" value="NZ_FQUG01000005.1"/>
</dbReference>
<dbReference type="AlphaFoldDB" id="A0A1M4XDY4"/>
<organism evidence="6 7">
    <name type="scientific">Schwartzia succinivorans DSM 10502</name>
    <dbReference type="NCBI Taxonomy" id="1123243"/>
    <lineage>
        <taxon>Bacteria</taxon>
        <taxon>Bacillati</taxon>
        <taxon>Bacillota</taxon>
        <taxon>Negativicutes</taxon>
        <taxon>Selenomonadales</taxon>
        <taxon>Selenomonadaceae</taxon>
        <taxon>Schwartzia</taxon>
    </lineage>
</organism>
<keyword evidence="2" id="KW-0812">Transmembrane</keyword>
<dbReference type="InterPro" id="IPR010652">
    <property type="entry name" value="DUF1232"/>
</dbReference>
<evidence type="ECO:0000259" key="5">
    <source>
        <dbReference type="Pfam" id="PF06803"/>
    </source>
</evidence>
<dbReference type="Pfam" id="PF06803">
    <property type="entry name" value="DUF1232"/>
    <property type="match status" value="1"/>
</dbReference>
<feature type="domain" description="DUF1232" evidence="5">
    <location>
        <begin position="3"/>
        <end position="37"/>
    </location>
</feature>
<accession>A0A1M4XDY4</accession>
<keyword evidence="7" id="KW-1185">Reference proteome</keyword>
<keyword evidence="3" id="KW-1133">Transmembrane helix</keyword>
<evidence type="ECO:0000313" key="6">
    <source>
        <dbReference type="EMBL" id="SHE91787.1"/>
    </source>
</evidence>
<evidence type="ECO:0000256" key="2">
    <source>
        <dbReference type="ARBA" id="ARBA00022692"/>
    </source>
</evidence>
<dbReference type="STRING" id="1123243.SAMN02745190_01453"/>
<gene>
    <name evidence="6" type="ORF">SAMN02745190_01453</name>
</gene>
<dbReference type="Proteomes" id="UP000184404">
    <property type="component" value="Unassembled WGS sequence"/>
</dbReference>
<keyword evidence="4" id="KW-0472">Membrane</keyword>
<evidence type="ECO:0000256" key="3">
    <source>
        <dbReference type="ARBA" id="ARBA00022989"/>
    </source>
</evidence>
<dbReference type="EMBL" id="FQUG01000005">
    <property type="protein sequence ID" value="SHE91787.1"/>
    <property type="molecule type" value="Genomic_DNA"/>
</dbReference>
<dbReference type="GO" id="GO:0012505">
    <property type="term" value="C:endomembrane system"/>
    <property type="evidence" value="ECO:0007669"/>
    <property type="project" value="UniProtKB-SubCell"/>
</dbReference>
<comment type="subcellular location">
    <subcellularLocation>
        <location evidence="1">Endomembrane system</location>
        <topology evidence="1">Multi-pass membrane protein</topology>
    </subcellularLocation>
</comment>
<proteinExistence type="predicted"/>
<sequence>MKVKAGIYGALGYLISPFDFIPDFMPAVGYTDDAAAIGAALLLAQMYITDDVKMKAESKIKDIFGAKVLERLEK</sequence>
<protein>
    <recommendedName>
        <fullName evidence="5">DUF1232 domain-containing protein</fullName>
    </recommendedName>
</protein>
<reference evidence="6 7" key="1">
    <citation type="submission" date="2016-11" db="EMBL/GenBank/DDBJ databases">
        <authorList>
            <person name="Jaros S."/>
            <person name="Januszkiewicz K."/>
            <person name="Wedrychowicz H."/>
        </authorList>
    </citation>
    <scope>NUCLEOTIDE SEQUENCE [LARGE SCALE GENOMIC DNA]</scope>
    <source>
        <strain evidence="6 7">DSM 10502</strain>
    </source>
</reference>
<name>A0A1M4XDY4_9FIRM</name>
<evidence type="ECO:0000256" key="1">
    <source>
        <dbReference type="ARBA" id="ARBA00004127"/>
    </source>
</evidence>
<evidence type="ECO:0000256" key="4">
    <source>
        <dbReference type="ARBA" id="ARBA00023136"/>
    </source>
</evidence>